<organism evidence="1 2">
    <name type="scientific">Dictyobacter kobayashii</name>
    <dbReference type="NCBI Taxonomy" id="2014872"/>
    <lineage>
        <taxon>Bacteria</taxon>
        <taxon>Bacillati</taxon>
        <taxon>Chloroflexota</taxon>
        <taxon>Ktedonobacteria</taxon>
        <taxon>Ktedonobacterales</taxon>
        <taxon>Dictyobacteraceae</taxon>
        <taxon>Dictyobacter</taxon>
    </lineage>
</organism>
<keyword evidence="2" id="KW-1185">Reference proteome</keyword>
<name>A0A402AXL6_9CHLR</name>
<protein>
    <submittedName>
        <fullName evidence="1">Uncharacterized protein</fullName>
    </submittedName>
</protein>
<dbReference type="Proteomes" id="UP000287188">
    <property type="component" value="Unassembled WGS sequence"/>
</dbReference>
<reference evidence="2" key="1">
    <citation type="submission" date="2018-12" db="EMBL/GenBank/DDBJ databases">
        <title>Tengunoibacter tsumagoiensis gen. nov., sp. nov., Dictyobacter kobayashii sp. nov., D. alpinus sp. nov., and D. joshuensis sp. nov. and description of Dictyobacteraceae fam. nov. within the order Ktedonobacterales isolated from Tengu-no-mugimeshi.</title>
        <authorList>
            <person name="Wang C.M."/>
            <person name="Zheng Y."/>
            <person name="Sakai Y."/>
            <person name="Toyoda A."/>
            <person name="Minakuchi Y."/>
            <person name="Abe K."/>
            <person name="Yokota A."/>
            <person name="Yabe S."/>
        </authorList>
    </citation>
    <scope>NUCLEOTIDE SEQUENCE [LARGE SCALE GENOMIC DNA]</scope>
    <source>
        <strain evidence="2">Uno11</strain>
    </source>
</reference>
<dbReference type="AlphaFoldDB" id="A0A402AXL6"/>
<proteinExistence type="predicted"/>
<dbReference type="EMBL" id="BIFS01000002">
    <property type="protein sequence ID" value="GCE23871.1"/>
    <property type="molecule type" value="Genomic_DNA"/>
</dbReference>
<evidence type="ECO:0000313" key="1">
    <source>
        <dbReference type="EMBL" id="GCE23871.1"/>
    </source>
</evidence>
<sequence>MVLFALIIYVILMTYWEVTVKLPSHPFIELNLNQKQRFFSYSLDIIPAYLKWIAGIFTQ</sequence>
<gene>
    <name evidence="1" type="ORF">KDK_76710</name>
</gene>
<comment type="caution">
    <text evidence="1">The sequence shown here is derived from an EMBL/GenBank/DDBJ whole genome shotgun (WGS) entry which is preliminary data.</text>
</comment>
<evidence type="ECO:0000313" key="2">
    <source>
        <dbReference type="Proteomes" id="UP000287188"/>
    </source>
</evidence>
<accession>A0A402AXL6</accession>